<reference evidence="1" key="1">
    <citation type="journal article" date="2012" name="Nature">
        <title>The oyster genome reveals stress adaptation and complexity of shell formation.</title>
        <authorList>
            <person name="Zhang G."/>
            <person name="Fang X."/>
            <person name="Guo X."/>
            <person name="Li L."/>
            <person name="Luo R."/>
            <person name="Xu F."/>
            <person name="Yang P."/>
            <person name="Zhang L."/>
            <person name="Wang X."/>
            <person name="Qi H."/>
            <person name="Xiong Z."/>
            <person name="Que H."/>
            <person name="Xie Y."/>
            <person name="Holland P.W."/>
            <person name="Paps J."/>
            <person name="Zhu Y."/>
            <person name="Wu F."/>
            <person name="Chen Y."/>
            <person name="Wang J."/>
            <person name="Peng C."/>
            <person name="Meng J."/>
            <person name="Yang L."/>
            <person name="Liu J."/>
            <person name="Wen B."/>
            <person name="Zhang N."/>
            <person name="Huang Z."/>
            <person name="Zhu Q."/>
            <person name="Feng Y."/>
            <person name="Mount A."/>
            <person name="Hedgecock D."/>
            <person name="Xu Z."/>
            <person name="Liu Y."/>
            <person name="Domazet-Loso T."/>
            <person name="Du Y."/>
            <person name="Sun X."/>
            <person name="Zhang S."/>
            <person name="Liu B."/>
            <person name="Cheng P."/>
            <person name="Jiang X."/>
            <person name="Li J."/>
            <person name="Fan D."/>
            <person name="Wang W."/>
            <person name="Fu W."/>
            <person name="Wang T."/>
            <person name="Wang B."/>
            <person name="Zhang J."/>
            <person name="Peng Z."/>
            <person name="Li Y."/>
            <person name="Li N."/>
            <person name="Wang J."/>
            <person name="Chen M."/>
            <person name="He Y."/>
            <person name="Tan F."/>
            <person name="Song X."/>
            <person name="Zheng Q."/>
            <person name="Huang R."/>
            <person name="Yang H."/>
            <person name="Du X."/>
            <person name="Chen L."/>
            <person name="Yang M."/>
            <person name="Gaffney P.M."/>
            <person name="Wang S."/>
            <person name="Luo L."/>
            <person name="She Z."/>
            <person name="Ming Y."/>
            <person name="Huang W."/>
            <person name="Zhang S."/>
            <person name="Huang B."/>
            <person name="Zhang Y."/>
            <person name="Qu T."/>
            <person name="Ni P."/>
            <person name="Miao G."/>
            <person name="Wang J."/>
            <person name="Wang Q."/>
            <person name="Steinberg C.E."/>
            <person name="Wang H."/>
            <person name="Li N."/>
            <person name="Qian L."/>
            <person name="Zhang G."/>
            <person name="Li Y."/>
            <person name="Yang H."/>
            <person name="Liu X."/>
            <person name="Wang J."/>
            <person name="Yin Y."/>
            <person name="Wang J."/>
        </authorList>
    </citation>
    <scope>NUCLEOTIDE SEQUENCE [LARGE SCALE GENOMIC DNA]</scope>
    <source>
        <strain evidence="1">05x7-T-G4-1.051#20</strain>
    </source>
</reference>
<evidence type="ECO:0000313" key="1">
    <source>
        <dbReference type="EMBL" id="EKC34880.1"/>
    </source>
</evidence>
<organism evidence="1">
    <name type="scientific">Magallana gigas</name>
    <name type="common">Pacific oyster</name>
    <name type="synonym">Crassostrea gigas</name>
    <dbReference type="NCBI Taxonomy" id="29159"/>
    <lineage>
        <taxon>Eukaryota</taxon>
        <taxon>Metazoa</taxon>
        <taxon>Spiralia</taxon>
        <taxon>Lophotrochozoa</taxon>
        <taxon>Mollusca</taxon>
        <taxon>Bivalvia</taxon>
        <taxon>Autobranchia</taxon>
        <taxon>Pteriomorphia</taxon>
        <taxon>Ostreida</taxon>
        <taxon>Ostreoidea</taxon>
        <taxon>Ostreidae</taxon>
        <taxon>Magallana</taxon>
    </lineage>
</organism>
<dbReference type="AlphaFoldDB" id="K1R167"/>
<dbReference type="EMBL" id="JH816283">
    <property type="protein sequence ID" value="EKC34880.1"/>
    <property type="molecule type" value="Genomic_DNA"/>
</dbReference>
<protein>
    <submittedName>
        <fullName evidence="1">Uncharacterized protein</fullName>
    </submittedName>
</protein>
<sequence>MVASHELEIVSILLIFWTCSVHSQQGIAQTPKLIIRRRILIPNWNDKFETGLKQIHADSSIKNFKNLGPLARAVNDQLKTRTPRLLNYRRDFSNERRNLLNYRIMEPLNSLQQPFPSLYSHVFGYQRQPLTFEKNSISNVYQNFVPATWSNARADISNFRTSKFGQNARLSQAIRNIPFVAGRTVQKQSPTKWPFIVGTFDNPENLIRIPFQRDFLTHSENGNQLMKGVVGPLDLAKNVPMKYRLGGTNSNSLNLESRVDDSPLDNGVVFENSFEKRRPLQPGERERVYYDGKIFRRTRTKIRGDMNDKNLSSLRQDFHKFLSSPSYMYIN</sequence>
<proteinExistence type="predicted"/>
<name>K1R167_MAGGI</name>
<gene>
    <name evidence="1" type="ORF">CGI_10027589</name>
</gene>
<dbReference type="HOGENOM" id="CLU_840065_0_0_1"/>
<dbReference type="InParanoid" id="K1R167"/>
<accession>K1R167</accession>